<comment type="caution">
    <text evidence="1">The sequence shown here is derived from an EMBL/GenBank/DDBJ whole genome shotgun (WGS) entry which is preliminary data.</text>
</comment>
<gene>
    <name evidence="1" type="ORF">CUZ56_01456</name>
</gene>
<dbReference type="Proteomes" id="UP000286947">
    <property type="component" value="Unassembled WGS sequence"/>
</dbReference>
<keyword evidence="2" id="KW-1185">Reference proteome</keyword>
<name>A0A433SFG6_9BURK</name>
<organism evidence="1 2">
    <name type="scientific">Saezia sanguinis</name>
    <dbReference type="NCBI Taxonomy" id="1965230"/>
    <lineage>
        <taxon>Bacteria</taxon>
        <taxon>Pseudomonadati</taxon>
        <taxon>Pseudomonadota</taxon>
        <taxon>Betaproteobacteria</taxon>
        <taxon>Burkholderiales</taxon>
        <taxon>Saeziaceae</taxon>
        <taxon>Saezia</taxon>
    </lineage>
</organism>
<dbReference type="EMBL" id="PQSP01000002">
    <property type="protein sequence ID" value="RUS67509.1"/>
    <property type="molecule type" value="Genomic_DNA"/>
</dbReference>
<reference evidence="1 2" key="1">
    <citation type="submission" date="2018-01" db="EMBL/GenBank/DDBJ databases">
        <title>Saezia sanguinis gen. nov., sp. nov., in the order Burkholderiales isolated from human blood.</title>
        <authorList>
            <person name="Medina-Pascual M.J."/>
            <person name="Valdezate S."/>
            <person name="Monzon S."/>
            <person name="Cuesta I."/>
            <person name="Carrasco G."/>
            <person name="Villalon P."/>
            <person name="Saez-Nieto J.A."/>
        </authorList>
    </citation>
    <scope>NUCLEOTIDE SEQUENCE [LARGE SCALE GENOMIC DNA]</scope>
    <source>
        <strain evidence="1 2">CNM695-12</strain>
    </source>
</reference>
<evidence type="ECO:0000313" key="1">
    <source>
        <dbReference type="EMBL" id="RUS67509.1"/>
    </source>
</evidence>
<sequence>MTVSDQQDFDAGGSAEPEGLLPQFQTFSGQAEFVSLVRSCVVSACEQGAVNLVFCDTDFSNWPLDDEAIIAALQGWANSTSNQRMLVMVAATYGFVEQNHGAWVRWRKIWDHRVQCWQLNAQADPNLPGVFWSRQNMVVVHDRERCTGMMSREGQRIIREKGRLDEFIRQSDPAFPASTLGLW</sequence>
<dbReference type="RefSeq" id="WP_126979585.1">
    <property type="nucleotide sequence ID" value="NZ_PQSP01000002.1"/>
</dbReference>
<protein>
    <submittedName>
        <fullName evidence="1">Uncharacterized protein</fullName>
    </submittedName>
</protein>
<dbReference type="OrthoDB" id="8898236at2"/>
<evidence type="ECO:0000313" key="2">
    <source>
        <dbReference type="Proteomes" id="UP000286947"/>
    </source>
</evidence>
<proteinExistence type="predicted"/>
<dbReference type="AlphaFoldDB" id="A0A433SFG6"/>
<accession>A0A433SFG6</accession>